<name>A0A8D1MSB0_PIG</name>
<dbReference type="Ensembl" id="ENSSSCT00050063068.1">
    <property type="protein sequence ID" value="ENSSSCP00050027081.1"/>
    <property type="gene ID" value="ENSSSCG00050046360.1"/>
</dbReference>
<keyword evidence="2" id="KW-0812">Transmembrane</keyword>
<accession>A0A8D1MSB0</accession>
<sequence>MEERPVKEPMATCVIQFWKTVFPLTNYSELKKDSAINLNVPRTPGRHGLTTTPQQKLLSQYLPEKQGHDTDHTQGAQTCVVNGMVAAQNQMECEEDKAATLSPDTPVQTSEPLPDTDLVNGEKEEKTTVPALPTTSDCEGSASDSSCRTPPVGPVLPLEEGRADTEDKVQERENGESPLELDQLDQQHEMKEIFYFFFYVISMGLSIMISRVRTV</sequence>
<evidence type="ECO:0000313" key="4">
    <source>
        <dbReference type="Proteomes" id="UP000694571"/>
    </source>
</evidence>
<organism evidence="3 4">
    <name type="scientific">Sus scrofa</name>
    <name type="common">Pig</name>
    <dbReference type="NCBI Taxonomy" id="9823"/>
    <lineage>
        <taxon>Eukaryota</taxon>
        <taxon>Metazoa</taxon>
        <taxon>Chordata</taxon>
        <taxon>Craniata</taxon>
        <taxon>Vertebrata</taxon>
        <taxon>Euteleostomi</taxon>
        <taxon>Mammalia</taxon>
        <taxon>Eutheria</taxon>
        <taxon>Laurasiatheria</taxon>
        <taxon>Artiodactyla</taxon>
        <taxon>Suina</taxon>
        <taxon>Suidae</taxon>
        <taxon>Sus</taxon>
    </lineage>
</organism>
<keyword evidence="2" id="KW-1133">Transmembrane helix</keyword>
<reference evidence="3" key="1">
    <citation type="submission" date="2025-08" db="UniProtKB">
        <authorList>
            <consortium name="Ensembl"/>
        </authorList>
    </citation>
    <scope>IDENTIFICATION</scope>
</reference>
<feature type="transmembrane region" description="Helical" evidence="2">
    <location>
        <begin position="193"/>
        <end position="212"/>
    </location>
</feature>
<dbReference type="AlphaFoldDB" id="A0A8D1MSB0"/>
<feature type="compositionally biased region" description="Polar residues" evidence="1">
    <location>
        <begin position="133"/>
        <end position="148"/>
    </location>
</feature>
<protein>
    <submittedName>
        <fullName evidence="3">Uncharacterized protein</fullName>
    </submittedName>
</protein>
<evidence type="ECO:0000256" key="2">
    <source>
        <dbReference type="SAM" id="Phobius"/>
    </source>
</evidence>
<keyword evidence="2" id="KW-0472">Membrane</keyword>
<evidence type="ECO:0000313" key="3">
    <source>
        <dbReference type="Ensembl" id="ENSSSCP00050027081.1"/>
    </source>
</evidence>
<feature type="compositionally biased region" description="Polar residues" evidence="1">
    <location>
        <begin position="102"/>
        <end position="111"/>
    </location>
</feature>
<evidence type="ECO:0000256" key="1">
    <source>
        <dbReference type="SAM" id="MobiDB-lite"/>
    </source>
</evidence>
<feature type="compositionally biased region" description="Basic and acidic residues" evidence="1">
    <location>
        <begin position="159"/>
        <end position="175"/>
    </location>
</feature>
<feature type="region of interest" description="Disordered" evidence="1">
    <location>
        <begin position="93"/>
        <end position="180"/>
    </location>
</feature>
<proteinExistence type="predicted"/>
<dbReference type="Proteomes" id="UP000694571">
    <property type="component" value="Unplaced"/>
</dbReference>